<dbReference type="GO" id="GO:0005737">
    <property type="term" value="C:cytoplasm"/>
    <property type="evidence" value="ECO:0007669"/>
    <property type="project" value="UniProtKB-SubCell"/>
</dbReference>
<protein>
    <recommendedName>
        <fullName evidence="8">PUM-HD domain-containing protein</fullName>
    </recommendedName>
</protein>
<dbReference type="PANTHER" id="PTHR12537:SF147">
    <property type="entry name" value="PUMILIO HOMOLOG 12"/>
    <property type="match status" value="1"/>
</dbReference>
<comment type="function">
    <text evidence="6">Sequence-specific RNA-binding protein that regulates translation and mRNA stability by binding the 3'-UTR of target mRNAs.</text>
</comment>
<dbReference type="Pfam" id="PF00806">
    <property type="entry name" value="PUF"/>
    <property type="match status" value="8"/>
</dbReference>
<dbReference type="GO" id="GO:0003729">
    <property type="term" value="F:mRNA binding"/>
    <property type="evidence" value="ECO:0007669"/>
    <property type="project" value="TreeGrafter"/>
</dbReference>
<evidence type="ECO:0000313" key="9">
    <source>
        <dbReference type="EMBL" id="KAK4762700.1"/>
    </source>
</evidence>
<name>A0AAN7KH87_TRANT</name>
<evidence type="ECO:0000256" key="7">
    <source>
        <dbReference type="PROSITE-ProRule" id="PRU00317"/>
    </source>
</evidence>
<dbReference type="CDD" id="cd07920">
    <property type="entry name" value="Pumilio"/>
    <property type="match status" value="1"/>
</dbReference>
<evidence type="ECO:0000256" key="3">
    <source>
        <dbReference type="ARBA" id="ARBA00022737"/>
    </source>
</evidence>
<evidence type="ECO:0000313" key="10">
    <source>
        <dbReference type="Proteomes" id="UP001346149"/>
    </source>
</evidence>
<feature type="repeat" description="Pumilio" evidence="7">
    <location>
        <begin position="507"/>
        <end position="542"/>
    </location>
</feature>
<dbReference type="InterPro" id="IPR001313">
    <property type="entry name" value="Pumilio_RNA-bd_rpt"/>
</dbReference>
<dbReference type="Proteomes" id="UP001346149">
    <property type="component" value="Unassembled WGS sequence"/>
</dbReference>
<evidence type="ECO:0000256" key="6">
    <source>
        <dbReference type="ARBA" id="ARBA00058490"/>
    </source>
</evidence>
<keyword evidence="4" id="KW-0810">Translation regulation</keyword>
<keyword evidence="5" id="KW-0694">RNA-binding</keyword>
<comment type="caution">
    <text evidence="9">The sequence shown here is derived from an EMBL/GenBank/DDBJ whole genome shotgun (WGS) entry which is preliminary data.</text>
</comment>
<keyword evidence="3" id="KW-0677">Repeat</keyword>
<dbReference type="PROSITE" id="PS50303">
    <property type="entry name" value="PUM_HD"/>
    <property type="match status" value="1"/>
</dbReference>
<comment type="subcellular location">
    <subcellularLocation>
        <location evidence="1">Cytoplasm</location>
    </subcellularLocation>
</comment>
<feature type="repeat" description="Pumilio" evidence="7">
    <location>
        <begin position="360"/>
        <end position="399"/>
    </location>
</feature>
<feature type="repeat" description="Pumilio" evidence="7">
    <location>
        <begin position="288"/>
        <end position="323"/>
    </location>
</feature>
<dbReference type="FunFam" id="1.25.10.10:FF:000237">
    <property type="entry name" value="Pumilio homolog 9"/>
    <property type="match status" value="1"/>
</dbReference>
<feature type="repeat" description="Pumilio" evidence="7">
    <location>
        <begin position="324"/>
        <end position="359"/>
    </location>
</feature>
<dbReference type="GO" id="GO:0006417">
    <property type="term" value="P:regulation of translation"/>
    <property type="evidence" value="ECO:0007669"/>
    <property type="project" value="UniProtKB-KW"/>
</dbReference>
<accession>A0AAN7KH87</accession>
<evidence type="ECO:0000256" key="4">
    <source>
        <dbReference type="ARBA" id="ARBA00022845"/>
    </source>
</evidence>
<feature type="repeat" description="Pumilio" evidence="7">
    <location>
        <begin position="435"/>
        <end position="472"/>
    </location>
</feature>
<organism evidence="9 10">
    <name type="scientific">Trapa natans</name>
    <name type="common">Water chestnut</name>
    <dbReference type="NCBI Taxonomy" id="22666"/>
    <lineage>
        <taxon>Eukaryota</taxon>
        <taxon>Viridiplantae</taxon>
        <taxon>Streptophyta</taxon>
        <taxon>Embryophyta</taxon>
        <taxon>Tracheophyta</taxon>
        <taxon>Spermatophyta</taxon>
        <taxon>Magnoliopsida</taxon>
        <taxon>eudicotyledons</taxon>
        <taxon>Gunneridae</taxon>
        <taxon>Pentapetalae</taxon>
        <taxon>rosids</taxon>
        <taxon>malvids</taxon>
        <taxon>Myrtales</taxon>
        <taxon>Lythraceae</taxon>
        <taxon>Trapa</taxon>
    </lineage>
</organism>
<dbReference type="PROSITE" id="PS50302">
    <property type="entry name" value="PUM"/>
    <property type="match status" value="6"/>
</dbReference>
<evidence type="ECO:0000256" key="1">
    <source>
        <dbReference type="ARBA" id="ARBA00004496"/>
    </source>
</evidence>
<dbReference type="AlphaFoldDB" id="A0AAN7KH87"/>
<dbReference type="InterPro" id="IPR033712">
    <property type="entry name" value="Pumilio_RNA-bd"/>
</dbReference>
<keyword evidence="2" id="KW-0963">Cytoplasm</keyword>
<dbReference type="InterPro" id="IPR033133">
    <property type="entry name" value="PUM-HD"/>
</dbReference>
<dbReference type="Gene3D" id="1.25.10.10">
    <property type="entry name" value="Leucine-rich Repeat Variant"/>
    <property type="match status" value="1"/>
</dbReference>
<dbReference type="PANTHER" id="PTHR12537">
    <property type="entry name" value="RNA BINDING PROTEIN PUMILIO-RELATED"/>
    <property type="match status" value="1"/>
</dbReference>
<evidence type="ECO:0000256" key="5">
    <source>
        <dbReference type="ARBA" id="ARBA00022884"/>
    </source>
</evidence>
<evidence type="ECO:0000256" key="2">
    <source>
        <dbReference type="ARBA" id="ARBA00022490"/>
    </source>
</evidence>
<feature type="domain" description="PUM-HD" evidence="8">
    <location>
        <begin position="264"/>
        <end position="606"/>
    </location>
</feature>
<keyword evidence="10" id="KW-1185">Reference proteome</keyword>
<reference evidence="9 10" key="1">
    <citation type="journal article" date="2023" name="Hortic Res">
        <title>Pangenome of water caltrop reveals structural variations and asymmetric subgenome divergence after allopolyploidization.</title>
        <authorList>
            <person name="Zhang X."/>
            <person name="Chen Y."/>
            <person name="Wang L."/>
            <person name="Yuan Y."/>
            <person name="Fang M."/>
            <person name="Shi L."/>
            <person name="Lu R."/>
            <person name="Comes H.P."/>
            <person name="Ma Y."/>
            <person name="Chen Y."/>
            <person name="Huang G."/>
            <person name="Zhou Y."/>
            <person name="Zheng Z."/>
            <person name="Qiu Y."/>
        </authorList>
    </citation>
    <scope>NUCLEOTIDE SEQUENCE [LARGE SCALE GENOMIC DNA]</scope>
    <source>
        <strain evidence="9">F231</strain>
    </source>
</reference>
<evidence type="ECO:0000259" key="8">
    <source>
        <dbReference type="PROSITE" id="PS50303"/>
    </source>
</evidence>
<feature type="repeat" description="Pumilio" evidence="7">
    <location>
        <begin position="543"/>
        <end position="580"/>
    </location>
</feature>
<dbReference type="InterPro" id="IPR011989">
    <property type="entry name" value="ARM-like"/>
</dbReference>
<dbReference type="EMBL" id="JAXQNO010000024">
    <property type="protein sequence ID" value="KAK4762700.1"/>
    <property type="molecule type" value="Genomic_DNA"/>
</dbReference>
<gene>
    <name evidence="9" type="ORF">SAY86_008468</name>
</gene>
<sequence length="608" mass="68279">MDPSNSPGKFKVTSDGFQLNHSTGLTVDGMKLLNGQLGAYPFASNLEDSLANMSITSEECQGTALFSAQAQGIFSELNGANDGLQTAENYFNPCFTDPRFPVDTQSLAAYPHPSNANGSQFAWRNIEEEWSYKMFEERKPPQLQQNHQYNVWNPLNRNSKMVSGLINQNQGHCLQSYGVPRMPNQSSLCLSYGDPGSIQVIDKASQQSCSGKILRRSNGFNTSKAIRLGTVLGDEPLNNMIWNPKFMLNVPVCYSPSVSNSSLGSSSPQSNINGLRGADNVFLPSLNAVRGCVYRLAKDQKGCRYLQQKFSEGNPKEVEMIFHEVLEHVDDLMIDPFGNYFIQKLFQVCDENQTMLILREITQRPGNLIRISCDMHGTRALQRIIGNLKTHEQFSILMTSLRPGMVTLMKNTNGNHVAVCCLEHLAPRYREVIFEVAATNCIDLASDRFGCVVLQKCLGHPGAEQRHHLIWEIVSNSLVISQNKFGNYVIQYVLLNILEAKENVLRQLEGHYVMLSMQKYSSNVVEKCIECADQEYQRCIIEELITSAKWDQIMQDPYGNYVIQAALNSSKGDLKAALLEAMKPHIHVLRTNPYGKFLFSSYLKNLYC</sequence>
<dbReference type="InterPro" id="IPR016024">
    <property type="entry name" value="ARM-type_fold"/>
</dbReference>
<proteinExistence type="predicted"/>
<dbReference type="SMART" id="SM00025">
    <property type="entry name" value="Pumilio"/>
    <property type="match status" value="8"/>
</dbReference>
<dbReference type="SUPFAM" id="SSF48371">
    <property type="entry name" value="ARM repeat"/>
    <property type="match status" value="1"/>
</dbReference>